<sequence>MTTVRGRISPQARAEHGRHYVHDSGKTTAKVIVMPTQWRHRHWDVVHSCLTGAKTMRFSNSYGTVSNTRHILDNPTAKI</sequence>
<evidence type="ECO:0000313" key="3">
    <source>
        <dbReference type="Proteomes" id="UP000762676"/>
    </source>
</evidence>
<dbReference type="EMBL" id="BMAT01010809">
    <property type="protein sequence ID" value="GFR61168.1"/>
    <property type="molecule type" value="Genomic_DNA"/>
</dbReference>
<name>A0AAV4EJL7_9GAST</name>
<organism evidence="2 3">
    <name type="scientific">Elysia marginata</name>
    <dbReference type="NCBI Taxonomy" id="1093978"/>
    <lineage>
        <taxon>Eukaryota</taxon>
        <taxon>Metazoa</taxon>
        <taxon>Spiralia</taxon>
        <taxon>Lophotrochozoa</taxon>
        <taxon>Mollusca</taxon>
        <taxon>Gastropoda</taxon>
        <taxon>Heterobranchia</taxon>
        <taxon>Euthyneura</taxon>
        <taxon>Panpulmonata</taxon>
        <taxon>Sacoglossa</taxon>
        <taxon>Placobranchoidea</taxon>
        <taxon>Plakobranchidae</taxon>
        <taxon>Elysia</taxon>
    </lineage>
</organism>
<accession>A0AAV4EJL7</accession>
<evidence type="ECO:0000313" key="2">
    <source>
        <dbReference type="EMBL" id="GFR61168.1"/>
    </source>
</evidence>
<protein>
    <submittedName>
        <fullName evidence="2">Uncharacterized protein</fullName>
    </submittedName>
</protein>
<dbReference type="AlphaFoldDB" id="A0AAV4EJL7"/>
<comment type="caution">
    <text evidence="2">The sequence shown here is derived from an EMBL/GenBank/DDBJ whole genome shotgun (WGS) entry which is preliminary data.</text>
</comment>
<gene>
    <name evidence="2" type="ORF">ElyMa_005427000</name>
</gene>
<feature type="region of interest" description="Disordered" evidence="1">
    <location>
        <begin position="1"/>
        <end position="20"/>
    </location>
</feature>
<evidence type="ECO:0000256" key="1">
    <source>
        <dbReference type="SAM" id="MobiDB-lite"/>
    </source>
</evidence>
<dbReference type="Proteomes" id="UP000762676">
    <property type="component" value="Unassembled WGS sequence"/>
</dbReference>
<proteinExistence type="predicted"/>
<keyword evidence="3" id="KW-1185">Reference proteome</keyword>
<reference evidence="2 3" key="1">
    <citation type="journal article" date="2021" name="Elife">
        <title>Chloroplast acquisition without the gene transfer in kleptoplastic sea slugs, Plakobranchus ocellatus.</title>
        <authorList>
            <person name="Maeda T."/>
            <person name="Takahashi S."/>
            <person name="Yoshida T."/>
            <person name="Shimamura S."/>
            <person name="Takaki Y."/>
            <person name="Nagai Y."/>
            <person name="Toyoda A."/>
            <person name="Suzuki Y."/>
            <person name="Arimoto A."/>
            <person name="Ishii H."/>
            <person name="Satoh N."/>
            <person name="Nishiyama T."/>
            <person name="Hasebe M."/>
            <person name="Maruyama T."/>
            <person name="Minagawa J."/>
            <person name="Obokata J."/>
            <person name="Shigenobu S."/>
        </authorList>
    </citation>
    <scope>NUCLEOTIDE SEQUENCE [LARGE SCALE GENOMIC DNA]</scope>
</reference>